<comment type="function">
    <text evidence="2">Catalyzes the methylthiolation of N6-threonylcarbamoyladenosine (t(6)A), leading to the formation of 2-methylthio-N6-threonylcarbamoyladenosine (ms(2)t(6)A) at position 37 in tRNAs that read codons beginning with adenine.</text>
</comment>
<keyword evidence="9" id="KW-0819">tRNA processing</keyword>
<dbReference type="AlphaFoldDB" id="L1JYU8"/>
<keyword evidence="15" id="KW-1133">Transmembrane helix</keyword>
<evidence type="ECO:0000256" key="6">
    <source>
        <dbReference type="ARBA" id="ARBA00022485"/>
    </source>
</evidence>
<protein>
    <recommendedName>
        <fullName evidence="5">Threonylcarbamoyladenosine tRNA methylthiotransferase</fullName>
        <ecNumber evidence="4">2.8.4.5</ecNumber>
    </recommendedName>
    <alternativeName>
        <fullName evidence="13">tRNA-t(6)A37 methylthiotransferase</fullName>
    </alternativeName>
</protein>
<evidence type="ECO:0000313" key="19">
    <source>
        <dbReference type="EMBL" id="EKX53514.1"/>
    </source>
</evidence>
<dbReference type="GO" id="GO:0051539">
    <property type="term" value="F:4 iron, 4 sulfur cluster binding"/>
    <property type="evidence" value="ECO:0007669"/>
    <property type="project" value="UniProtKB-KW"/>
</dbReference>
<evidence type="ECO:0000256" key="10">
    <source>
        <dbReference type="ARBA" id="ARBA00022723"/>
    </source>
</evidence>
<reference evidence="21" key="2">
    <citation type="submission" date="2012-11" db="EMBL/GenBank/DDBJ databases">
        <authorList>
            <person name="Kuo A."/>
            <person name="Curtis B.A."/>
            <person name="Tanifuji G."/>
            <person name="Burki F."/>
            <person name="Gruber A."/>
            <person name="Irimia M."/>
            <person name="Maruyama S."/>
            <person name="Arias M.C."/>
            <person name="Ball S.G."/>
            <person name="Gile G.H."/>
            <person name="Hirakawa Y."/>
            <person name="Hopkins J.F."/>
            <person name="Rensing S.A."/>
            <person name="Schmutz J."/>
            <person name="Symeonidi A."/>
            <person name="Elias M."/>
            <person name="Eveleigh R.J."/>
            <person name="Herman E.K."/>
            <person name="Klute M.J."/>
            <person name="Nakayama T."/>
            <person name="Obornik M."/>
            <person name="Reyes-Prieto A."/>
            <person name="Armbrust E.V."/>
            <person name="Aves S.J."/>
            <person name="Beiko R.G."/>
            <person name="Coutinho P."/>
            <person name="Dacks J.B."/>
            <person name="Durnford D.G."/>
            <person name="Fast N.M."/>
            <person name="Green B.R."/>
            <person name="Grisdale C."/>
            <person name="Hempe F."/>
            <person name="Henrissat B."/>
            <person name="Hoppner M.P."/>
            <person name="Ishida K.-I."/>
            <person name="Kim E."/>
            <person name="Koreny L."/>
            <person name="Kroth P.G."/>
            <person name="Liu Y."/>
            <person name="Malik S.-B."/>
            <person name="Maier U.G."/>
            <person name="McRose D."/>
            <person name="Mock T."/>
            <person name="Neilson J.A."/>
            <person name="Onodera N.T."/>
            <person name="Poole A.M."/>
            <person name="Pritham E.J."/>
            <person name="Richards T.A."/>
            <person name="Rocap G."/>
            <person name="Roy S.W."/>
            <person name="Sarai C."/>
            <person name="Schaack S."/>
            <person name="Shirato S."/>
            <person name="Slamovits C.H."/>
            <person name="Spencer D.F."/>
            <person name="Suzuki S."/>
            <person name="Worden A.Z."/>
            <person name="Zauner S."/>
            <person name="Barry K."/>
            <person name="Bell C."/>
            <person name="Bharti A.K."/>
            <person name="Crow J.A."/>
            <person name="Grimwood J."/>
            <person name="Kramer R."/>
            <person name="Lindquist E."/>
            <person name="Lucas S."/>
            <person name="Salamov A."/>
            <person name="McFadden G.I."/>
            <person name="Lane C.E."/>
            <person name="Keeling P.J."/>
            <person name="Gray M.W."/>
            <person name="Grigoriev I.V."/>
            <person name="Archibald J.M."/>
        </authorList>
    </citation>
    <scope>NUCLEOTIDE SEQUENCE</scope>
    <source>
        <strain evidence="21">CCMP2712</strain>
    </source>
</reference>
<comment type="catalytic activity">
    <reaction evidence="14">
        <text>N(6)-L-threonylcarbamoyladenosine(37) in tRNA + (sulfur carrier)-SH + AH2 + 2 S-adenosyl-L-methionine = 2-methylsulfanyl-N(6)-L-threonylcarbamoyladenosine(37) in tRNA + (sulfur carrier)-H + 5'-deoxyadenosine + L-methionine + A + S-adenosyl-L-homocysteine + 2 H(+)</text>
        <dbReference type="Rhea" id="RHEA:37075"/>
        <dbReference type="Rhea" id="RHEA-COMP:10163"/>
        <dbReference type="Rhea" id="RHEA-COMP:11092"/>
        <dbReference type="Rhea" id="RHEA-COMP:14737"/>
        <dbReference type="Rhea" id="RHEA-COMP:14739"/>
        <dbReference type="ChEBI" id="CHEBI:13193"/>
        <dbReference type="ChEBI" id="CHEBI:15378"/>
        <dbReference type="ChEBI" id="CHEBI:17319"/>
        <dbReference type="ChEBI" id="CHEBI:17499"/>
        <dbReference type="ChEBI" id="CHEBI:29917"/>
        <dbReference type="ChEBI" id="CHEBI:57844"/>
        <dbReference type="ChEBI" id="CHEBI:57856"/>
        <dbReference type="ChEBI" id="CHEBI:59789"/>
        <dbReference type="ChEBI" id="CHEBI:64428"/>
        <dbReference type="ChEBI" id="CHEBI:74418"/>
        <dbReference type="ChEBI" id="CHEBI:74420"/>
        <dbReference type="EC" id="2.8.4.5"/>
    </reaction>
</comment>
<organism evidence="19">
    <name type="scientific">Guillardia theta (strain CCMP2712)</name>
    <name type="common">Cryptophyte</name>
    <dbReference type="NCBI Taxonomy" id="905079"/>
    <lineage>
        <taxon>Eukaryota</taxon>
        <taxon>Cryptophyceae</taxon>
        <taxon>Pyrenomonadales</taxon>
        <taxon>Geminigeraceae</taxon>
        <taxon>Guillardia</taxon>
    </lineage>
</organism>
<evidence type="ECO:0000256" key="2">
    <source>
        <dbReference type="ARBA" id="ARBA00002399"/>
    </source>
</evidence>
<dbReference type="OMA" id="HYAYPTG"/>
<dbReference type="NCBIfam" id="TIGR00089">
    <property type="entry name" value="MiaB/RimO family radical SAM methylthiotransferase"/>
    <property type="match status" value="1"/>
</dbReference>
<comment type="similarity">
    <text evidence="3">Belongs to the methylthiotransferase family. CDKAL1 subfamily.</text>
</comment>
<keyword evidence="11" id="KW-0408">Iron</keyword>
<dbReference type="InterPro" id="IPR005839">
    <property type="entry name" value="Methylthiotransferase"/>
</dbReference>
<keyword evidence="15" id="KW-0472">Membrane</keyword>
<evidence type="ECO:0000259" key="16">
    <source>
        <dbReference type="PROSITE" id="PS50926"/>
    </source>
</evidence>
<keyword evidence="15" id="KW-0812">Transmembrane</keyword>
<dbReference type="PROSITE" id="PS50926">
    <property type="entry name" value="TRAM"/>
    <property type="match status" value="1"/>
</dbReference>
<evidence type="ECO:0000256" key="7">
    <source>
        <dbReference type="ARBA" id="ARBA00022679"/>
    </source>
</evidence>
<dbReference type="PaxDb" id="55529-EKX53514"/>
<evidence type="ECO:0000256" key="9">
    <source>
        <dbReference type="ARBA" id="ARBA00022694"/>
    </source>
</evidence>
<comment type="cofactor">
    <cofactor evidence="1">
        <name>[4Fe-4S] cluster</name>
        <dbReference type="ChEBI" id="CHEBI:49883"/>
    </cofactor>
</comment>
<dbReference type="SMART" id="SM00729">
    <property type="entry name" value="Elp3"/>
    <property type="match status" value="1"/>
</dbReference>
<feature type="domain" description="MTTase N-terminal" evidence="17">
    <location>
        <begin position="6"/>
        <end position="115"/>
    </location>
</feature>
<evidence type="ECO:0000313" key="20">
    <source>
        <dbReference type="EnsemblProtists" id="EKX53514"/>
    </source>
</evidence>
<evidence type="ECO:0000256" key="15">
    <source>
        <dbReference type="SAM" id="Phobius"/>
    </source>
</evidence>
<dbReference type="SFLD" id="SFLDS00029">
    <property type="entry name" value="Radical_SAM"/>
    <property type="match status" value="1"/>
</dbReference>
<dbReference type="GO" id="GO:0035598">
    <property type="term" value="F:tRNA (N(6)-L-threonylcarbamoyladenosine(37)-C(2))-methylthiotransferase activity"/>
    <property type="evidence" value="ECO:0007669"/>
    <property type="project" value="UniProtKB-EC"/>
</dbReference>
<name>L1JYU8_GUITC</name>
<keyword evidence="8" id="KW-0949">S-adenosyl-L-methionine</keyword>
<dbReference type="NCBIfam" id="TIGR01578">
    <property type="entry name" value="MiaB-like-B"/>
    <property type="match status" value="1"/>
</dbReference>
<evidence type="ECO:0000256" key="3">
    <source>
        <dbReference type="ARBA" id="ARBA00008616"/>
    </source>
</evidence>
<evidence type="ECO:0000256" key="4">
    <source>
        <dbReference type="ARBA" id="ARBA00013273"/>
    </source>
</evidence>
<dbReference type="Proteomes" id="UP000011087">
    <property type="component" value="Unassembled WGS sequence"/>
</dbReference>
<dbReference type="EMBL" id="JH992970">
    <property type="protein sequence ID" value="EKX53514.1"/>
    <property type="molecule type" value="Genomic_DNA"/>
</dbReference>
<evidence type="ECO:0000256" key="1">
    <source>
        <dbReference type="ARBA" id="ARBA00001966"/>
    </source>
</evidence>
<dbReference type="STRING" id="905079.L1JYU8"/>
<evidence type="ECO:0000256" key="14">
    <source>
        <dbReference type="ARBA" id="ARBA00051661"/>
    </source>
</evidence>
<dbReference type="GeneID" id="17310026"/>
<dbReference type="EnsemblProtists" id="EKX53514">
    <property type="protein sequence ID" value="EKX53514"/>
    <property type="gene ID" value="GUITHDRAFT_64346"/>
</dbReference>
<dbReference type="InterPro" id="IPR058240">
    <property type="entry name" value="rSAM_sf"/>
</dbReference>
<dbReference type="FunFam" id="3.80.30.20:FF:000002">
    <property type="entry name" value="threonylcarbamoyladenosine tRNA methylthiotransferase isoform X2"/>
    <property type="match status" value="1"/>
</dbReference>
<dbReference type="InterPro" id="IPR002792">
    <property type="entry name" value="TRAM_dom"/>
</dbReference>
<dbReference type="InterPro" id="IPR020612">
    <property type="entry name" value="Methylthiotransferase_CS"/>
</dbReference>
<proteinExistence type="inferred from homology"/>
<evidence type="ECO:0000313" key="21">
    <source>
        <dbReference type="Proteomes" id="UP000011087"/>
    </source>
</evidence>
<dbReference type="GO" id="GO:0005783">
    <property type="term" value="C:endoplasmic reticulum"/>
    <property type="evidence" value="ECO:0007669"/>
    <property type="project" value="TreeGrafter"/>
</dbReference>
<reference evidence="20" key="3">
    <citation type="submission" date="2016-03" db="UniProtKB">
        <authorList>
            <consortium name="EnsemblProtists"/>
        </authorList>
    </citation>
    <scope>IDENTIFICATION</scope>
</reference>
<gene>
    <name evidence="19" type="ORF">GUITHDRAFT_64346</name>
</gene>
<dbReference type="InterPro" id="IPR007197">
    <property type="entry name" value="rSAM"/>
</dbReference>
<evidence type="ECO:0000259" key="18">
    <source>
        <dbReference type="PROSITE" id="PS51918"/>
    </source>
</evidence>
<dbReference type="Pfam" id="PF00919">
    <property type="entry name" value="UPF0004"/>
    <property type="match status" value="1"/>
</dbReference>
<evidence type="ECO:0000259" key="17">
    <source>
        <dbReference type="PROSITE" id="PS51449"/>
    </source>
</evidence>
<dbReference type="InterPro" id="IPR006638">
    <property type="entry name" value="Elp3/MiaA/NifB-like_rSAM"/>
</dbReference>
<dbReference type="EC" id="2.8.4.5" evidence="4"/>
<keyword evidence="21" id="KW-1185">Reference proteome</keyword>
<dbReference type="eggNOG" id="KOG4355">
    <property type="taxonomic scope" value="Eukaryota"/>
</dbReference>
<dbReference type="PROSITE" id="PS51449">
    <property type="entry name" value="MTTASE_N"/>
    <property type="match status" value="1"/>
</dbReference>
<dbReference type="Gene3D" id="3.80.30.20">
    <property type="entry name" value="tm_1862 like domain"/>
    <property type="match status" value="1"/>
</dbReference>
<feature type="transmembrane region" description="Helical" evidence="15">
    <location>
        <begin position="504"/>
        <end position="537"/>
    </location>
</feature>
<feature type="domain" description="Radical SAM core" evidence="18">
    <location>
        <begin position="133"/>
        <end position="369"/>
    </location>
</feature>
<dbReference type="RefSeq" id="XP_005840494.1">
    <property type="nucleotide sequence ID" value="XM_005840437.1"/>
</dbReference>
<reference evidence="19 21" key="1">
    <citation type="journal article" date="2012" name="Nature">
        <title>Algal genomes reveal evolutionary mosaicism and the fate of nucleomorphs.</title>
        <authorList>
            <consortium name="DOE Joint Genome Institute"/>
            <person name="Curtis B.A."/>
            <person name="Tanifuji G."/>
            <person name="Burki F."/>
            <person name="Gruber A."/>
            <person name="Irimia M."/>
            <person name="Maruyama S."/>
            <person name="Arias M.C."/>
            <person name="Ball S.G."/>
            <person name="Gile G.H."/>
            <person name="Hirakawa Y."/>
            <person name="Hopkins J.F."/>
            <person name="Kuo A."/>
            <person name="Rensing S.A."/>
            <person name="Schmutz J."/>
            <person name="Symeonidi A."/>
            <person name="Elias M."/>
            <person name="Eveleigh R.J."/>
            <person name="Herman E.K."/>
            <person name="Klute M.J."/>
            <person name="Nakayama T."/>
            <person name="Obornik M."/>
            <person name="Reyes-Prieto A."/>
            <person name="Armbrust E.V."/>
            <person name="Aves S.J."/>
            <person name="Beiko R.G."/>
            <person name="Coutinho P."/>
            <person name="Dacks J.B."/>
            <person name="Durnford D.G."/>
            <person name="Fast N.M."/>
            <person name="Green B.R."/>
            <person name="Grisdale C.J."/>
            <person name="Hempel F."/>
            <person name="Henrissat B."/>
            <person name="Hoppner M.P."/>
            <person name="Ishida K."/>
            <person name="Kim E."/>
            <person name="Koreny L."/>
            <person name="Kroth P.G."/>
            <person name="Liu Y."/>
            <person name="Malik S.B."/>
            <person name="Maier U.G."/>
            <person name="McRose D."/>
            <person name="Mock T."/>
            <person name="Neilson J.A."/>
            <person name="Onodera N.T."/>
            <person name="Poole A.M."/>
            <person name="Pritham E.J."/>
            <person name="Richards T.A."/>
            <person name="Rocap G."/>
            <person name="Roy S.W."/>
            <person name="Sarai C."/>
            <person name="Schaack S."/>
            <person name="Shirato S."/>
            <person name="Slamovits C.H."/>
            <person name="Spencer D.F."/>
            <person name="Suzuki S."/>
            <person name="Worden A.Z."/>
            <person name="Zauner S."/>
            <person name="Barry K."/>
            <person name="Bell C."/>
            <person name="Bharti A.K."/>
            <person name="Crow J.A."/>
            <person name="Grimwood J."/>
            <person name="Kramer R."/>
            <person name="Lindquist E."/>
            <person name="Lucas S."/>
            <person name="Salamov A."/>
            <person name="McFadden G.I."/>
            <person name="Lane C.E."/>
            <person name="Keeling P.J."/>
            <person name="Gray M.W."/>
            <person name="Grigoriev I.V."/>
            <person name="Archibald J.M."/>
        </authorList>
    </citation>
    <scope>NUCLEOTIDE SEQUENCE</scope>
    <source>
        <strain evidence="19 21">CCMP2712</strain>
    </source>
</reference>
<dbReference type="InterPro" id="IPR023404">
    <property type="entry name" value="rSAM_horseshoe"/>
</dbReference>
<dbReference type="GO" id="GO:0046872">
    <property type="term" value="F:metal ion binding"/>
    <property type="evidence" value="ECO:0007669"/>
    <property type="project" value="UniProtKB-KW"/>
</dbReference>
<dbReference type="PANTHER" id="PTHR11918:SF45">
    <property type="entry name" value="THREONYLCARBAMOYLADENOSINE TRNA METHYLTHIOTRANSFERASE"/>
    <property type="match status" value="1"/>
</dbReference>
<dbReference type="HOGENOM" id="CLU_018697_4_1_1"/>
<keyword evidence="6" id="KW-0004">4Fe-4S</keyword>
<dbReference type="OrthoDB" id="1730074at2759"/>
<keyword evidence="10" id="KW-0479">Metal-binding</keyword>
<evidence type="ECO:0000256" key="13">
    <source>
        <dbReference type="ARBA" id="ARBA00031213"/>
    </source>
</evidence>
<dbReference type="Pfam" id="PF04055">
    <property type="entry name" value="Radical_SAM"/>
    <property type="match status" value="1"/>
</dbReference>
<accession>L1JYU8</accession>
<dbReference type="SUPFAM" id="SSF102114">
    <property type="entry name" value="Radical SAM enzymes"/>
    <property type="match status" value="1"/>
</dbReference>
<evidence type="ECO:0000256" key="11">
    <source>
        <dbReference type="ARBA" id="ARBA00023004"/>
    </source>
</evidence>
<dbReference type="PROSITE" id="PS01278">
    <property type="entry name" value="MTTASE_RADICAL"/>
    <property type="match status" value="1"/>
</dbReference>
<sequence>MIPGMQRIFLKTQGCAHNVSDGEYMAGLLASYGYEITETWSEDVDCFLFNSCTVKGPSQDSFLNMVAKAKSSGASVVVAGCVPQGEPGRGEFDDVSIIGTQQIHRVVEVVEEAIKGNTVKLLGQRERPALELPKIRRNALVEIVPISMGCLNHCTYCKTKHARGDLVSYTPDSIVSRVRTVISEGVREVWLSSEDTGAYGKDINVSLPYLLGAIVDALPDGVMLRVGMTNPPHILEHKEAVARVLNHPRVFKFLHIPVQCGSDKVLQDMKREYTRKDFEVLVDYLLEHVPDITIATDIICGFPTESEEDFQHTMDLLDKYKFPIVNIAQFYPRPGTVAAKMPKLQSGVVKDRSRRVTAHFESYRTWDHLVGRKERVWVIEYGKDENYVVGHTAGYTQVLLPRDAKLLGRSVIAQVVSADKWSVKGEVVEVLEEEALPQVSIARKNILPSPSELKAQKLHVAGRNKVTNIIDQTAAHAERSRPGNFGAKNASATASKEDLRNRFFSWLLFALLVLFLLCVIDPFMTSCVTVGCVLMTAQQRKKEKSTKKESDCCSGGCSGCDCG</sequence>
<dbReference type="KEGG" id="gtt:GUITHDRAFT_64346"/>
<dbReference type="Gene3D" id="3.40.50.12160">
    <property type="entry name" value="Methylthiotransferase, N-terminal domain"/>
    <property type="match status" value="1"/>
</dbReference>
<dbReference type="PANTHER" id="PTHR11918">
    <property type="entry name" value="RADICAL SAM PROTEINS"/>
    <property type="match status" value="1"/>
</dbReference>
<feature type="domain" description="TRAM" evidence="16">
    <location>
        <begin position="367"/>
        <end position="429"/>
    </location>
</feature>
<dbReference type="SFLD" id="SFLDG01082">
    <property type="entry name" value="B12-binding_domain_containing"/>
    <property type="match status" value="1"/>
</dbReference>
<evidence type="ECO:0000256" key="5">
    <source>
        <dbReference type="ARBA" id="ARBA00018810"/>
    </source>
</evidence>
<dbReference type="InterPro" id="IPR038135">
    <property type="entry name" value="Methylthiotransferase_N_sf"/>
</dbReference>
<evidence type="ECO:0000256" key="8">
    <source>
        <dbReference type="ARBA" id="ARBA00022691"/>
    </source>
</evidence>
<dbReference type="PROSITE" id="PS51918">
    <property type="entry name" value="RADICAL_SAM"/>
    <property type="match status" value="1"/>
</dbReference>
<keyword evidence="12" id="KW-0411">Iron-sulfur</keyword>
<keyword evidence="7" id="KW-0808">Transferase</keyword>
<dbReference type="InterPro" id="IPR006466">
    <property type="entry name" value="MiaB-like_arc_euk"/>
</dbReference>
<evidence type="ECO:0000256" key="12">
    <source>
        <dbReference type="ARBA" id="ARBA00023014"/>
    </source>
</evidence>
<dbReference type="InterPro" id="IPR013848">
    <property type="entry name" value="Methylthiotransferase_N"/>
</dbReference>